<dbReference type="SUPFAM" id="SSF48403">
    <property type="entry name" value="Ankyrin repeat"/>
    <property type="match status" value="1"/>
</dbReference>
<keyword evidence="10" id="KW-0325">Glycoprotein</keyword>
<evidence type="ECO:0000256" key="2">
    <source>
        <dbReference type="ARBA" id="ARBA00022448"/>
    </source>
</evidence>
<evidence type="ECO:0000256" key="9">
    <source>
        <dbReference type="ARBA" id="ARBA00023136"/>
    </source>
</evidence>
<comment type="subcellular location">
    <subcellularLocation>
        <location evidence="1">Membrane</location>
        <topology evidence="1">Multi-pass membrane protein</topology>
    </subcellularLocation>
</comment>
<dbReference type="WBParaSite" id="TREG1_82770.1">
    <property type="protein sequence ID" value="TREG1_82770.1"/>
    <property type="gene ID" value="TREG1_82770"/>
</dbReference>
<dbReference type="Gene3D" id="1.25.40.20">
    <property type="entry name" value="Ankyrin repeat-containing domain"/>
    <property type="match status" value="1"/>
</dbReference>
<keyword evidence="15" id="KW-1185">Reference proteome</keyword>
<keyword evidence="4 13" id="KW-0812">Transmembrane</keyword>
<dbReference type="PANTHER" id="PTHR47143">
    <property type="entry name" value="TRANSIENT RECEPTOR POTENTIAL CATION CHANNEL PROTEIN PAINLESS"/>
    <property type="match status" value="1"/>
</dbReference>
<feature type="transmembrane region" description="Helical" evidence="13">
    <location>
        <begin position="322"/>
        <end position="341"/>
    </location>
</feature>
<evidence type="ECO:0000256" key="10">
    <source>
        <dbReference type="ARBA" id="ARBA00023180"/>
    </source>
</evidence>
<keyword evidence="5" id="KW-0677">Repeat</keyword>
<feature type="repeat" description="ANK" evidence="12">
    <location>
        <begin position="37"/>
        <end position="69"/>
    </location>
</feature>
<protein>
    <recommendedName>
        <fullName evidence="14">Ion transport domain-containing protein</fullName>
    </recommendedName>
</protein>
<dbReference type="InterPro" id="IPR005821">
    <property type="entry name" value="Ion_trans_dom"/>
</dbReference>
<name>A0AA85KEA4_TRIRE</name>
<dbReference type="GO" id="GO:0022857">
    <property type="term" value="F:transmembrane transporter activity"/>
    <property type="evidence" value="ECO:0007669"/>
    <property type="project" value="TreeGrafter"/>
</dbReference>
<evidence type="ECO:0000313" key="15">
    <source>
        <dbReference type="Proteomes" id="UP000050795"/>
    </source>
</evidence>
<reference evidence="16" key="2">
    <citation type="submission" date="2023-11" db="UniProtKB">
        <authorList>
            <consortium name="WormBaseParasite"/>
        </authorList>
    </citation>
    <scope>IDENTIFICATION</scope>
</reference>
<reference evidence="15" key="1">
    <citation type="submission" date="2022-06" db="EMBL/GenBank/DDBJ databases">
        <authorList>
            <person name="Berger JAMES D."/>
            <person name="Berger JAMES D."/>
        </authorList>
    </citation>
    <scope>NUCLEOTIDE SEQUENCE [LARGE SCALE GENOMIC DNA]</scope>
</reference>
<keyword evidence="11" id="KW-0407">Ion channel</keyword>
<dbReference type="PROSITE" id="PS50297">
    <property type="entry name" value="ANK_REP_REGION"/>
    <property type="match status" value="3"/>
</dbReference>
<evidence type="ECO:0000256" key="11">
    <source>
        <dbReference type="ARBA" id="ARBA00023303"/>
    </source>
</evidence>
<evidence type="ECO:0000256" key="3">
    <source>
        <dbReference type="ARBA" id="ARBA00022606"/>
    </source>
</evidence>
<accession>A0AA85KEA4</accession>
<dbReference type="GO" id="GO:0034220">
    <property type="term" value="P:monoatomic ion transmembrane transport"/>
    <property type="evidence" value="ECO:0007669"/>
    <property type="project" value="UniProtKB-KW"/>
</dbReference>
<evidence type="ECO:0000313" key="16">
    <source>
        <dbReference type="WBParaSite" id="TREG1_82770.1"/>
    </source>
</evidence>
<dbReference type="Pfam" id="PF00520">
    <property type="entry name" value="Ion_trans"/>
    <property type="match status" value="1"/>
</dbReference>
<evidence type="ECO:0000259" key="14">
    <source>
        <dbReference type="Pfam" id="PF00520"/>
    </source>
</evidence>
<organism evidence="15 16">
    <name type="scientific">Trichobilharzia regenti</name>
    <name type="common">Nasal bird schistosome</name>
    <dbReference type="NCBI Taxonomy" id="157069"/>
    <lineage>
        <taxon>Eukaryota</taxon>
        <taxon>Metazoa</taxon>
        <taxon>Spiralia</taxon>
        <taxon>Lophotrochozoa</taxon>
        <taxon>Platyhelminthes</taxon>
        <taxon>Trematoda</taxon>
        <taxon>Digenea</taxon>
        <taxon>Strigeidida</taxon>
        <taxon>Schistosomatoidea</taxon>
        <taxon>Schistosomatidae</taxon>
        <taxon>Trichobilharzia</taxon>
    </lineage>
</organism>
<evidence type="ECO:0000256" key="7">
    <source>
        <dbReference type="ARBA" id="ARBA00023043"/>
    </source>
</evidence>
<proteinExistence type="predicted"/>
<dbReference type="InterPro" id="IPR036770">
    <property type="entry name" value="Ankyrin_rpt-contain_sf"/>
</dbReference>
<feature type="transmembrane region" description="Helical" evidence="13">
    <location>
        <begin position="347"/>
        <end position="368"/>
    </location>
</feature>
<sequence>MADSKGRLPLHIAALFGHNKLLELFIQNGCLFRRCHEGNTALHYAAMQKNVETCRILLEINPTLLNQTNYNGTTALHLAAIRNNSHIVEYLLSIGAEIKPDHSGLYFSNYAIRKHNEAVVKEIVLHKRWPDIMELLSNSVYCPFKEMIEYLPDICLMVLDRYITEQGKVNNCDHVTVFDFSLLQPALKCHEKQPSEPFQYLKMMVHYKRKKLLVHPFCVMFLKMKWKMYGRWIYLIFTLYYITLSLTVTLLTLRQVPSNINYADIDNSNNNNNDNQTAYCVQKVNESGNDRGIFILLLFISLFSVLIKCLKIATKKLYYFEGFTNYFTITFHILLIINLVINLISQTISYGIVLSIIVMFMAWINLLLQMLRSQDLGIFVIMFIHVTTTVAKVFPLFLCLLTGFATVFWQLLQSPEDKEFDILSETSKNQLRKCFTGYEILFYQSVNKETIDNGRHMNVFSSIGLSFFNTLMMMMGEYKHTTVIIQPYLDNTLPIISFPKLTFIFYIGFVILIPITLINLTIGLAVGDIDKIRQSATQELISQQVYWLDSLEAKFPRWFYEKMCVQQWLLKPAMTDLPKHERSKYDFNEVIIFLNNKLNKINNKLKWNNYRLKLLMTKLGVQTLETLLDTGCYNEVG</sequence>
<keyword evidence="8" id="KW-0406">Ion transport</keyword>
<keyword evidence="9 13" id="KW-0472">Membrane</keyword>
<dbReference type="SMART" id="SM00248">
    <property type="entry name" value="ANK"/>
    <property type="match status" value="4"/>
</dbReference>
<keyword evidence="3" id="KW-0716">Sensory transduction</keyword>
<dbReference type="PANTHER" id="PTHR47143:SF1">
    <property type="entry name" value="ION_TRANS DOMAIN-CONTAINING PROTEIN"/>
    <property type="match status" value="1"/>
</dbReference>
<dbReference type="PROSITE" id="PS50088">
    <property type="entry name" value="ANK_REPEAT"/>
    <property type="match status" value="3"/>
</dbReference>
<dbReference type="InterPro" id="IPR052076">
    <property type="entry name" value="TRP_cation_channel"/>
</dbReference>
<dbReference type="InterPro" id="IPR002110">
    <property type="entry name" value="Ankyrin_rpt"/>
</dbReference>
<feature type="repeat" description="ANK" evidence="12">
    <location>
        <begin position="71"/>
        <end position="103"/>
    </location>
</feature>
<feature type="transmembrane region" description="Helical" evidence="13">
    <location>
        <begin position="232"/>
        <end position="253"/>
    </location>
</feature>
<dbReference type="Gene3D" id="1.10.287.70">
    <property type="match status" value="1"/>
</dbReference>
<evidence type="ECO:0000256" key="5">
    <source>
        <dbReference type="ARBA" id="ARBA00022737"/>
    </source>
</evidence>
<feature type="repeat" description="ANK" evidence="12">
    <location>
        <begin position="5"/>
        <end position="29"/>
    </location>
</feature>
<keyword evidence="7 12" id="KW-0040">ANK repeat</keyword>
<evidence type="ECO:0000256" key="12">
    <source>
        <dbReference type="PROSITE-ProRule" id="PRU00023"/>
    </source>
</evidence>
<evidence type="ECO:0000256" key="8">
    <source>
        <dbReference type="ARBA" id="ARBA00023065"/>
    </source>
</evidence>
<dbReference type="AlphaFoldDB" id="A0AA85KEA4"/>
<evidence type="ECO:0000256" key="1">
    <source>
        <dbReference type="ARBA" id="ARBA00004141"/>
    </source>
</evidence>
<dbReference type="GO" id="GO:1902495">
    <property type="term" value="C:transmembrane transporter complex"/>
    <property type="evidence" value="ECO:0007669"/>
    <property type="project" value="TreeGrafter"/>
</dbReference>
<feature type="transmembrane region" description="Helical" evidence="13">
    <location>
        <begin position="292"/>
        <end position="310"/>
    </location>
</feature>
<evidence type="ECO:0000256" key="6">
    <source>
        <dbReference type="ARBA" id="ARBA00022989"/>
    </source>
</evidence>
<dbReference type="Proteomes" id="UP000050795">
    <property type="component" value="Unassembled WGS sequence"/>
</dbReference>
<evidence type="ECO:0000256" key="4">
    <source>
        <dbReference type="ARBA" id="ARBA00022692"/>
    </source>
</evidence>
<feature type="transmembrane region" description="Helical" evidence="13">
    <location>
        <begin position="503"/>
        <end position="526"/>
    </location>
</feature>
<keyword evidence="6 13" id="KW-1133">Transmembrane helix</keyword>
<dbReference type="Pfam" id="PF12796">
    <property type="entry name" value="Ank_2"/>
    <property type="match status" value="2"/>
</dbReference>
<keyword evidence="2" id="KW-0813">Transport</keyword>
<feature type="domain" description="Ion transport" evidence="14">
    <location>
        <begin position="295"/>
        <end position="535"/>
    </location>
</feature>
<feature type="transmembrane region" description="Helical" evidence="13">
    <location>
        <begin position="380"/>
        <end position="409"/>
    </location>
</feature>
<evidence type="ECO:0000256" key="13">
    <source>
        <dbReference type="SAM" id="Phobius"/>
    </source>
</evidence>